<keyword evidence="11" id="KW-0812">Transmembrane</keyword>
<keyword evidence="11" id="KW-1133">Transmembrane helix</keyword>
<evidence type="ECO:0000256" key="3">
    <source>
        <dbReference type="ARBA" id="ARBA00022793"/>
    </source>
</evidence>
<protein>
    <submittedName>
        <fullName evidence="12">Phosphatidylserine decarboxylase</fullName>
        <ecNumber evidence="12">4.1.1.65</ecNumber>
    </submittedName>
</protein>
<dbReference type="NCBIfam" id="NF003685">
    <property type="entry name" value="PRK05305.2-5"/>
    <property type="match status" value="1"/>
</dbReference>
<keyword evidence="3" id="KW-0210">Decarboxylase</keyword>
<dbReference type="InterPro" id="IPR033175">
    <property type="entry name" value="PSD-A"/>
</dbReference>
<evidence type="ECO:0000313" key="12">
    <source>
        <dbReference type="EMBL" id="HIK00725.1"/>
    </source>
</evidence>
<feature type="transmembrane region" description="Helical" evidence="11">
    <location>
        <begin position="9"/>
        <end position="24"/>
    </location>
</feature>
<evidence type="ECO:0000256" key="1">
    <source>
        <dbReference type="ARBA" id="ARBA00022475"/>
    </source>
</evidence>
<evidence type="ECO:0000256" key="10">
    <source>
        <dbReference type="ARBA" id="ARBA00023317"/>
    </source>
</evidence>
<dbReference type="EC" id="4.1.1.65" evidence="12"/>
<accession>A0A832X6B7</accession>
<dbReference type="GO" id="GO:0004609">
    <property type="term" value="F:phosphatidylserine decarboxylase activity"/>
    <property type="evidence" value="ECO:0007669"/>
    <property type="project" value="UniProtKB-EC"/>
</dbReference>
<keyword evidence="13" id="KW-1185">Reference proteome</keyword>
<sequence>MRLTINKEGYPYIFLALLAAALSSSFDSHFATYAFLFLIGFFSIFFRDPQRKIPLAKNIIVSPADGRVKSIKDYGAFKAVHIFIGPLDVHINRSPISGVIQNITPKKGKHKIAFRKAAELNAENYITIKSGKRKITVVQIVGFMARRIKCWVNVLERVKIGQPIGMILFGSGTKLILPSNAKILVQKKQRVKAGETIVAKF</sequence>
<reference evidence="12 13" key="1">
    <citation type="journal article" name="Nat. Commun.">
        <title>Undinarchaeota illuminate DPANN phylogeny and the impact of gene transfer on archaeal evolution.</title>
        <authorList>
            <person name="Dombrowski N."/>
            <person name="Williams T.A."/>
            <person name="Sun J."/>
            <person name="Woodcroft B.J."/>
            <person name="Lee J.H."/>
            <person name="Minh B.Q."/>
            <person name="Rinke C."/>
            <person name="Spang A."/>
        </authorList>
    </citation>
    <scope>NUCLEOTIDE SEQUENCE [LARGE SCALE GENOMIC DNA]</scope>
    <source>
        <strain evidence="12">MAG_bin1129</strain>
    </source>
</reference>
<keyword evidence="1" id="KW-1003">Cell membrane</keyword>
<keyword evidence="4" id="KW-0443">Lipid metabolism</keyword>
<keyword evidence="5 11" id="KW-0472">Membrane</keyword>
<dbReference type="PANTHER" id="PTHR35809">
    <property type="entry name" value="ARCHAETIDYLSERINE DECARBOXYLASE PROENZYME-RELATED"/>
    <property type="match status" value="1"/>
</dbReference>
<evidence type="ECO:0000256" key="9">
    <source>
        <dbReference type="ARBA" id="ARBA00023264"/>
    </source>
</evidence>
<dbReference type="EMBL" id="DVAB01000036">
    <property type="protein sequence ID" value="HIK00725.1"/>
    <property type="molecule type" value="Genomic_DNA"/>
</dbReference>
<evidence type="ECO:0000256" key="2">
    <source>
        <dbReference type="ARBA" id="ARBA00022516"/>
    </source>
</evidence>
<evidence type="ECO:0000256" key="8">
    <source>
        <dbReference type="ARBA" id="ARBA00023239"/>
    </source>
</evidence>
<keyword evidence="2" id="KW-0444">Lipid biosynthesis</keyword>
<comment type="caution">
    <text evidence="12">The sequence shown here is derived from an EMBL/GenBank/DDBJ whole genome shotgun (WGS) entry which is preliminary data.</text>
</comment>
<dbReference type="Proteomes" id="UP000646946">
    <property type="component" value="Unassembled WGS sequence"/>
</dbReference>
<keyword evidence="6" id="KW-0865">Zymogen</keyword>
<evidence type="ECO:0000256" key="11">
    <source>
        <dbReference type="SAM" id="Phobius"/>
    </source>
</evidence>
<evidence type="ECO:0000256" key="5">
    <source>
        <dbReference type="ARBA" id="ARBA00023136"/>
    </source>
</evidence>
<keyword evidence="8 12" id="KW-0456">Lyase</keyword>
<dbReference type="AlphaFoldDB" id="A0A832X6B7"/>
<name>A0A832X6B7_9ARCH</name>
<evidence type="ECO:0000256" key="4">
    <source>
        <dbReference type="ARBA" id="ARBA00023098"/>
    </source>
</evidence>
<evidence type="ECO:0000256" key="6">
    <source>
        <dbReference type="ARBA" id="ARBA00023145"/>
    </source>
</evidence>
<dbReference type="Pfam" id="PF02666">
    <property type="entry name" value="PS_Dcarbxylase"/>
    <property type="match status" value="1"/>
</dbReference>
<keyword evidence="7" id="KW-0594">Phospholipid biosynthesis</keyword>
<dbReference type="PANTHER" id="PTHR35809:SF1">
    <property type="entry name" value="ARCHAETIDYLSERINE DECARBOXYLASE PROENZYME-RELATED"/>
    <property type="match status" value="1"/>
</dbReference>
<evidence type="ECO:0000313" key="13">
    <source>
        <dbReference type="Proteomes" id="UP000646946"/>
    </source>
</evidence>
<dbReference type="GO" id="GO:0008654">
    <property type="term" value="P:phospholipid biosynthetic process"/>
    <property type="evidence" value="ECO:0007669"/>
    <property type="project" value="UniProtKB-KW"/>
</dbReference>
<feature type="transmembrane region" description="Helical" evidence="11">
    <location>
        <begin position="30"/>
        <end position="47"/>
    </location>
</feature>
<evidence type="ECO:0000256" key="7">
    <source>
        <dbReference type="ARBA" id="ARBA00023209"/>
    </source>
</evidence>
<gene>
    <name evidence="12" type="ORF">H1016_04245</name>
</gene>
<organism evidence="12 13">
    <name type="scientific">Candidatus Naiadarchaeum limnaeum</name>
    <dbReference type="NCBI Taxonomy" id="2756139"/>
    <lineage>
        <taxon>Archaea</taxon>
        <taxon>Candidatus Undinarchaeota</taxon>
        <taxon>Candidatus Undinarchaeia</taxon>
        <taxon>Candidatus Naiadarchaeales</taxon>
        <taxon>Candidatus Naiadarchaeaceae</taxon>
        <taxon>Candidatus Naiadarchaeum</taxon>
    </lineage>
</organism>
<keyword evidence="10" id="KW-0670">Pyruvate</keyword>
<keyword evidence="9" id="KW-1208">Phospholipid metabolism</keyword>
<proteinExistence type="predicted"/>
<dbReference type="InterPro" id="IPR003817">
    <property type="entry name" value="PS_Dcarbxylase"/>
</dbReference>